<feature type="compositionally biased region" description="Low complexity" evidence="1">
    <location>
        <begin position="1"/>
        <end position="151"/>
    </location>
</feature>
<dbReference type="InParanoid" id="A0A2I4D973"/>
<accession>A0A2I4D973</accession>
<evidence type="ECO:0000256" key="1">
    <source>
        <dbReference type="SAM" id="MobiDB-lite"/>
    </source>
</evidence>
<dbReference type="GeneID" id="106536140"/>
<sequence length="379" mass="41953">MSSTDSAESSTDSAESSTDSAESSTDSAESSTDSALSESSTDMMSESSTDSALSESSTDSALSESSTDSALSESSTDSALSESSTDSALSESSTDSALSESSTDSALSESSTDSALSESSTDSALSESSTEQSASSTEQSASSTEQSASSTDRMSADDTALDILKDLNKLWKKVESVQDRRAVFDEQHLNCLSSVKSLMREGGKLIKPTEKLFSQFNKVQKKIQRHEKGELSKKIDIKTLKKKKETLVKQLAKIKKKIMTINPELAGEFTKLVAVDRRGFSEEELGIYDDICNHLRTYMDIDKKYVDFVTGDIYNDLSKDKKRILKRAVNLAERWLIYLQKLKNFYDVNMSGEHAPEMTVEEYLRRQEERDHYRRELYK</sequence>
<gene>
    <name evidence="3" type="primary">LOC106536140</name>
</gene>
<dbReference type="Proteomes" id="UP000192220">
    <property type="component" value="Unplaced"/>
</dbReference>
<name>A0A2I4D973_AUSLI</name>
<keyword evidence="2" id="KW-1185">Reference proteome</keyword>
<feature type="region of interest" description="Disordered" evidence="1">
    <location>
        <begin position="1"/>
        <end position="155"/>
    </location>
</feature>
<evidence type="ECO:0000313" key="3">
    <source>
        <dbReference type="RefSeq" id="XP_013888789.1"/>
    </source>
</evidence>
<dbReference type="AlphaFoldDB" id="A0A2I4D973"/>
<reference evidence="3" key="1">
    <citation type="submission" date="2025-08" db="UniProtKB">
        <authorList>
            <consortium name="RefSeq"/>
        </authorList>
    </citation>
    <scope>IDENTIFICATION</scope>
    <source>
        <strain evidence="3">Quisiro</strain>
        <tissue evidence="3">Liver</tissue>
    </source>
</reference>
<dbReference type="KEGG" id="alim:106536140"/>
<dbReference type="RefSeq" id="XP_013888789.1">
    <property type="nucleotide sequence ID" value="XM_014033335.1"/>
</dbReference>
<organism evidence="2 3">
    <name type="scientific">Austrofundulus limnaeus</name>
    <name type="common">Annual killifish</name>
    <dbReference type="NCBI Taxonomy" id="52670"/>
    <lineage>
        <taxon>Eukaryota</taxon>
        <taxon>Metazoa</taxon>
        <taxon>Chordata</taxon>
        <taxon>Craniata</taxon>
        <taxon>Vertebrata</taxon>
        <taxon>Euteleostomi</taxon>
        <taxon>Actinopterygii</taxon>
        <taxon>Neopterygii</taxon>
        <taxon>Teleostei</taxon>
        <taxon>Neoteleostei</taxon>
        <taxon>Acanthomorphata</taxon>
        <taxon>Ovalentaria</taxon>
        <taxon>Atherinomorphae</taxon>
        <taxon>Cyprinodontiformes</taxon>
        <taxon>Rivulidae</taxon>
        <taxon>Austrofundulus</taxon>
    </lineage>
</organism>
<evidence type="ECO:0000313" key="2">
    <source>
        <dbReference type="Proteomes" id="UP000192220"/>
    </source>
</evidence>
<proteinExistence type="predicted"/>
<protein>
    <submittedName>
        <fullName evidence="3">DNA topoisomerase 1 isoform X1</fullName>
    </submittedName>
</protein>